<dbReference type="AlphaFoldDB" id="A0A8J2S1Y9"/>
<evidence type="ECO:0000256" key="1">
    <source>
        <dbReference type="SAM" id="SignalP"/>
    </source>
</evidence>
<reference evidence="3" key="1">
    <citation type="submission" date="2021-11" db="EMBL/GenBank/DDBJ databases">
        <authorList>
            <person name="Schell T."/>
        </authorList>
    </citation>
    <scope>NUCLEOTIDE SEQUENCE</scope>
    <source>
        <strain evidence="3">M5</strain>
    </source>
</reference>
<evidence type="ECO:0000259" key="2">
    <source>
        <dbReference type="Pfam" id="PF00089"/>
    </source>
</evidence>
<accession>A0A8J2S1Y9</accession>
<dbReference type="GO" id="GO:0004252">
    <property type="term" value="F:serine-type endopeptidase activity"/>
    <property type="evidence" value="ECO:0007669"/>
    <property type="project" value="InterPro"/>
</dbReference>
<evidence type="ECO:0000313" key="4">
    <source>
        <dbReference type="Proteomes" id="UP000789390"/>
    </source>
</evidence>
<keyword evidence="4" id="KW-1185">Reference proteome</keyword>
<sequence>MSRLPHFALFFSAAVHLLLFSICPVSSRIYETNDAVVIEKGEQPNALQQATVEVISNAQCNVPYKGAIKRQQFCAEADGKDSCQAVRIQNILAFTRAWHFSGTGSTPT</sequence>
<name>A0A8J2S1Y9_9CRUS</name>
<feature type="signal peptide" evidence="1">
    <location>
        <begin position="1"/>
        <end position="27"/>
    </location>
</feature>
<proteinExistence type="predicted"/>
<comment type="caution">
    <text evidence="3">The sequence shown here is derived from an EMBL/GenBank/DDBJ whole genome shotgun (WGS) entry which is preliminary data.</text>
</comment>
<dbReference type="SUPFAM" id="SSF50494">
    <property type="entry name" value="Trypsin-like serine proteases"/>
    <property type="match status" value="1"/>
</dbReference>
<dbReference type="InterPro" id="IPR009003">
    <property type="entry name" value="Peptidase_S1_PA"/>
</dbReference>
<dbReference type="GO" id="GO:0006508">
    <property type="term" value="P:proteolysis"/>
    <property type="evidence" value="ECO:0007669"/>
    <property type="project" value="InterPro"/>
</dbReference>
<dbReference type="OrthoDB" id="10560956at2759"/>
<dbReference type="InterPro" id="IPR043504">
    <property type="entry name" value="Peptidase_S1_PA_chymotrypsin"/>
</dbReference>
<dbReference type="EMBL" id="CAKKLH010000280">
    <property type="protein sequence ID" value="CAH0107901.1"/>
    <property type="molecule type" value="Genomic_DNA"/>
</dbReference>
<dbReference type="Proteomes" id="UP000789390">
    <property type="component" value="Unassembled WGS sequence"/>
</dbReference>
<keyword evidence="1" id="KW-0732">Signal</keyword>
<dbReference type="Gene3D" id="2.40.10.10">
    <property type="entry name" value="Trypsin-like serine proteases"/>
    <property type="match status" value="1"/>
</dbReference>
<gene>
    <name evidence="3" type="ORF">DGAL_LOCUS11240</name>
</gene>
<evidence type="ECO:0000313" key="3">
    <source>
        <dbReference type="EMBL" id="CAH0107901.1"/>
    </source>
</evidence>
<organism evidence="3 4">
    <name type="scientific">Daphnia galeata</name>
    <dbReference type="NCBI Taxonomy" id="27404"/>
    <lineage>
        <taxon>Eukaryota</taxon>
        <taxon>Metazoa</taxon>
        <taxon>Ecdysozoa</taxon>
        <taxon>Arthropoda</taxon>
        <taxon>Crustacea</taxon>
        <taxon>Branchiopoda</taxon>
        <taxon>Diplostraca</taxon>
        <taxon>Cladocera</taxon>
        <taxon>Anomopoda</taxon>
        <taxon>Daphniidae</taxon>
        <taxon>Daphnia</taxon>
    </lineage>
</organism>
<dbReference type="Pfam" id="PF00089">
    <property type="entry name" value="Trypsin"/>
    <property type="match status" value="1"/>
</dbReference>
<feature type="chain" id="PRO_5035164961" description="Peptidase S1 domain-containing protein" evidence="1">
    <location>
        <begin position="28"/>
        <end position="108"/>
    </location>
</feature>
<dbReference type="InterPro" id="IPR001254">
    <property type="entry name" value="Trypsin_dom"/>
</dbReference>
<protein>
    <recommendedName>
        <fullName evidence="2">Peptidase S1 domain-containing protein</fullName>
    </recommendedName>
</protein>
<feature type="domain" description="Peptidase S1" evidence="2">
    <location>
        <begin position="40"/>
        <end position="84"/>
    </location>
</feature>